<protein>
    <submittedName>
        <fullName evidence="1">Uncharacterized protein</fullName>
    </submittedName>
</protein>
<accession>A0A383DDX5</accession>
<sequence>MMSFESSQFKELDNLRTHPGRVTKKDASMEGTVRPMILVLADIMAVGRHSHYSPFLNPQLHERRPSPQRFYRQKKSFQAAYHGSAFARYLQSKMDLHDGIVARHPFYYLKKSASCGTSV</sequence>
<gene>
    <name evidence="1" type="ORF">METZ01_LOCUS495377</name>
</gene>
<evidence type="ECO:0000313" key="1">
    <source>
        <dbReference type="EMBL" id="SVE42523.1"/>
    </source>
</evidence>
<dbReference type="EMBL" id="UINC01216403">
    <property type="protein sequence ID" value="SVE42523.1"/>
    <property type="molecule type" value="Genomic_DNA"/>
</dbReference>
<organism evidence="1">
    <name type="scientific">marine metagenome</name>
    <dbReference type="NCBI Taxonomy" id="408172"/>
    <lineage>
        <taxon>unclassified sequences</taxon>
        <taxon>metagenomes</taxon>
        <taxon>ecological metagenomes</taxon>
    </lineage>
</organism>
<reference evidence="1" key="1">
    <citation type="submission" date="2018-05" db="EMBL/GenBank/DDBJ databases">
        <authorList>
            <person name="Lanie J.A."/>
            <person name="Ng W.-L."/>
            <person name="Kazmierczak K.M."/>
            <person name="Andrzejewski T.M."/>
            <person name="Davidsen T.M."/>
            <person name="Wayne K.J."/>
            <person name="Tettelin H."/>
            <person name="Glass J.I."/>
            <person name="Rusch D."/>
            <person name="Podicherti R."/>
            <person name="Tsui H.-C.T."/>
            <person name="Winkler M.E."/>
        </authorList>
    </citation>
    <scope>NUCLEOTIDE SEQUENCE</scope>
</reference>
<dbReference type="AlphaFoldDB" id="A0A383DDX5"/>
<name>A0A383DDX5_9ZZZZ</name>
<proteinExistence type="predicted"/>